<dbReference type="PANTHER" id="PTHR10201:SF318">
    <property type="entry name" value="PEPTIDASE METALLOPEPTIDASE DOMAIN-CONTAINING PROTEIN"/>
    <property type="match status" value="1"/>
</dbReference>
<keyword evidence="10" id="KW-0865">Zymogen</keyword>
<evidence type="ECO:0000256" key="4">
    <source>
        <dbReference type="ARBA" id="ARBA00022670"/>
    </source>
</evidence>
<dbReference type="InParanoid" id="A0A059CK71"/>
<dbReference type="GO" id="GO:0006508">
    <property type="term" value="P:proteolysis"/>
    <property type="evidence" value="ECO:0007669"/>
    <property type="project" value="UniProtKB-KW"/>
</dbReference>
<evidence type="ECO:0000256" key="12">
    <source>
        <dbReference type="PIRSR" id="PIRSR621190-1"/>
    </source>
</evidence>
<keyword evidence="13" id="KW-0106">Calcium</keyword>
<keyword evidence="4" id="KW-0645">Protease</keyword>
<dbReference type="GO" id="GO:0004222">
    <property type="term" value="F:metalloendopeptidase activity"/>
    <property type="evidence" value="ECO:0000318"/>
    <property type="project" value="GO_Central"/>
</dbReference>
<dbReference type="GO" id="GO:0098552">
    <property type="term" value="C:side of membrane"/>
    <property type="evidence" value="ECO:0007669"/>
    <property type="project" value="UniProtKB-KW"/>
</dbReference>
<dbReference type="CDD" id="cd04278">
    <property type="entry name" value="ZnMc_MMP"/>
    <property type="match status" value="1"/>
</dbReference>
<dbReference type="Pfam" id="PF00413">
    <property type="entry name" value="Peptidase_M10"/>
    <property type="match status" value="1"/>
</dbReference>
<dbReference type="Pfam" id="PF01471">
    <property type="entry name" value="PG_binding_1"/>
    <property type="match status" value="1"/>
</dbReference>
<dbReference type="EMBL" id="KK198756">
    <property type="protein sequence ID" value="KCW78330.1"/>
    <property type="molecule type" value="Genomic_DNA"/>
</dbReference>
<dbReference type="MEROPS" id="M10.A02"/>
<comment type="subcellular location">
    <subcellularLocation>
        <location evidence="1">Cell membrane</location>
        <topology evidence="1">Lipid-anchor</topology>
        <topology evidence="1">GPI-anchor</topology>
        <orientation evidence="1">Extracellular side</orientation>
    </subcellularLocation>
</comment>
<gene>
    <name evidence="16" type="ORF">EUGRSUZ_D02504</name>
</gene>
<dbReference type="PANTHER" id="PTHR10201">
    <property type="entry name" value="MATRIX METALLOPROTEINASE"/>
    <property type="match status" value="1"/>
</dbReference>
<feature type="domain" description="Peptidase metallopeptidase" evidence="15">
    <location>
        <begin position="145"/>
        <end position="312"/>
    </location>
</feature>
<keyword evidence="7" id="KW-0378">Hydrolase</keyword>
<feature type="binding site" evidence="13">
    <location>
        <position position="285"/>
    </location>
    <ligand>
        <name>Zn(2+)</name>
        <dbReference type="ChEBI" id="CHEBI:29105"/>
        <label>2</label>
        <note>catalytic</note>
    </ligand>
</feature>
<feature type="binding site" evidence="13">
    <location>
        <position position="271"/>
    </location>
    <ligand>
        <name>Zn(2+)</name>
        <dbReference type="ChEBI" id="CHEBI:29105"/>
        <label>2</label>
        <note>catalytic</note>
    </ligand>
</feature>
<dbReference type="KEGG" id="egr:104442281"/>
<evidence type="ECO:0000256" key="7">
    <source>
        <dbReference type="ARBA" id="ARBA00022801"/>
    </source>
</evidence>
<dbReference type="GO" id="GO:0008270">
    <property type="term" value="F:zinc ion binding"/>
    <property type="evidence" value="ECO:0007669"/>
    <property type="project" value="InterPro"/>
</dbReference>
<dbReference type="SUPFAM" id="SSF47090">
    <property type="entry name" value="PGBD-like"/>
    <property type="match status" value="1"/>
</dbReference>
<dbReference type="FunCoup" id="A0A059CK71">
    <property type="interactions" value="18"/>
</dbReference>
<feature type="binding site" evidence="13">
    <location>
        <position position="244"/>
    </location>
    <ligand>
        <name>Ca(2+)</name>
        <dbReference type="ChEBI" id="CHEBI:29108"/>
        <label>1</label>
    </ligand>
</feature>
<evidence type="ECO:0000256" key="2">
    <source>
        <dbReference type="ARBA" id="ARBA00009614"/>
    </source>
</evidence>
<comment type="cofactor">
    <cofactor evidence="13">
        <name>Zn(2+)</name>
        <dbReference type="ChEBI" id="CHEBI:29105"/>
    </cofactor>
    <text evidence="13">Binds 2 Zn(2+) ions per subunit.</text>
</comment>
<feature type="binding site" evidence="13">
    <location>
        <position position="204"/>
    </location>
    <ligand>
        <name>Ca(2+)</name>
        <dbReference type="ChEBI" id="CHEBI:29108"/>
        <label>2</label>
    </ligand>
</feature>
<feature type="binding site" evidence="13">
    <location>
        <position position="214"/>
    </location>
    <ligand>
        <name>Zn(2+)</name>
        <dbReference type="ChEBI" id="CHEBI:29105"/>
        <label>1</label>
    </ligand>
</feature>
<evidence type="ECO:0000256" key="8">
    <source>
        <dbReference type="ARBA" id="ARBA00022833"/>
    </source>
</evidence>
<proteinExistence type="inferred from homology"/>
<keyword evidence="9" id="KW-0482">Metalloprotease</keyword>
<evidence type="ECO:0000256" key="6">
    <source>
        <dbReference type="ARBA" id="ARBA00022729"/>
    </source>
</evidence>
<organism evidence="16">
    <name type="scientific">Eucalyptus grandis</name>
    <name type="common">Flooded gum</name>
    <dbReference type="NCBI Taxonomy" id="71139"/>
    <lineage>
        <taxon>Eukaryota</taxon>
        <taxon>Viridiplantae</taxon>
        <taxon>Streptophyta</taxon>
        <taxon>Embryophyta</taxon>
        <taxon>Tracheophyta</taxon>
        <taxon>Spermatophyta</taxon>
        <taxon>Magnoliopsida</taxon>
        <taxon>eudicotyledons</taxon>
        <taxon>Gunneridae</taxon>
        <taxon>Pentapetalae</taxon>
        <taxon>rosids</taxon>
        <taxon>malvids</taxon>
        <taxon>Myrtales</taxon>
        <taxon>Myrtaceae</taxon>
        <taxon>Myrtoideae</taxon>
        <taxon>Eucalypteae</taxon>
        <taxon>Eucalyptus</taxon>
    </lineage>
</organism>
<evidence type="ECO:0000256" key="13">
    <source>
        <dbReference type="PIRSR" id="PIRSR621190-2"/>
    </source>
</evidence>
<name>A0A059CK71_EUCGR</name>
<evidence type="ECO:0000256" key="11">
    <source>
        <dbReference type="ARBA" id="ARBA00023180"/>
    </source>
</evidence>
<feature type="binding site" evidence="13">
    <location>
        <position position="267"/>
    </location>
    <ligand>
        <name>Zn(2+)</name>
        <dbReference type="ChEBI" id="CHEBI:29105"/>
        <label>2</label>
        <note>catalytic</note>
    </ligand>
</feature>
<dbReference type="InterPro" id="IPR024079">
    <property type="entry name" value="MetalloPept_cat_dom_sf"/>
</dbReference>
<feature type="binding site" evidence="13">
    <location>
        <position position="244"/>
    </location>
    <ligand>
        <name>Ca(2+)</name>
        <dbReference type="ChEBI" id="CHEBI:29108"/>
        <label>3</label>
    </ligand>
</feature>
<reference evidence="16" key="1">
    <citation type="submission" date="2013-07" db="EMBL/GenBank/DDBJ databases">
        <title>The genome of Eucalyptus grandis.</title>
        <authorList>
            <person name="Schmutz J."/>
            <person name="Hayes R."/>
            <person name="Myburg A."/>
            <person name="Tuskan G."/>
            <person name="Grattapaglia D."/>
            <person name="Rokhsar D.S."/>
        </authorList>
    </citation>
    <scope>NUCLEOTIDE SEQUENCE</scope>
    <source>
        <tissue evidence="16">Leaf extractions</tissue>
    </source>
</reference>
<comment type="similarity">
    <text evidence="2">Belongs to the peptidase M10A family. Matrix metalloproteinases (MMPs) subfamily.</text>
</comment>
<dbReference type="Gramene" id="KCW78330">
    <property type="protein sequence ID" value="KCW78330"/>
    <property type="gene ID" value="EUGRSUZ_D02504"/>
</dbReference>
<keyword evidence="6 14" id="KW-0732">Signal</keyword>
<keyword evidence="8 13" id="KW-0862">Zinc</keyword>
<dbReference type="GO" id="GO:0030198">
    <property type="term" value="P:extracellular matrix organization"/>
    <property type="evidence" value="ECO:0000318"/>
    <property type="project" value="GO_Central"/>
</dbReference>
<evidence type="ECO:0000256" key="10">
    <source>
        <dbReference type="ARBA" id="ARBA00023145"/>
    </source>
</evidence>
<keyword evidence="11" id="KW-0325">Glycoprotein</keyword>
<dbReference type="SMART" id="SM00235">
    <property type="entry name" value="ZnMc"/>
    <property type="match status" value="1"/>
</dbReference>
<dbReference type="SUPFAM" id="SSF55486">
    <property type="entry name" value="Metalloproteases ('zincins'), catalytic domain"/>
    <property type="match status" value="1"/>
</dbReference>
<dbReference type="GO" id="GO:0030574">
    <property type="term" value="P:collagen catabolic process"/>
    <property type="evidence" value="ECO:0000318"/>
    <property type="project" value="GO_Central"/>
</dbReference>
<dbReference type="AlphaFoldDB" id="A0A059CK71"/>
<comment type="cofactor">
    <cofactor evidence="13">
        <name>Ca(2+)</name>
        <dbReference type="ChEBI" id="CHEBI:29108"/>
    </cofactor>
    <text evidence="13">Can bind about 5 Ca(2+) ions per subunit.</text>
</comment>
<dbReference type="InterPro" id="IPR002477">
    <property type="entry name" value="Peptidoglycan-bd-like"/>
</dbReference>
<evidence type="ECO:0000256" key="9">
    <source>
        <dbReference type="ARBA" id="ARBA00023049"/>
    </source>
</evidence>
<keyword evidence="3" id="KW-0472">Membrane</keyword>
<dbReference type="FunFam" id="3.40.390.10:FF:000018">
    <property type="entry name" value="Metalloendoproteinase 1"/>
    <property type="match status" value="1"/>
</dbReference>
<feature type="binding site" evidence="13">
    <location>
        <position position="229"/>
    </location>
    <ligand>
        <name>Zn(2+)</name>
        <dbReference type="ChEBI" id="CHEBI:29105"/>
        <label>1</label>
    </ligand>
</feature>
<evidence type="ECO:0000256" key="5">
    <source>
        <dbReference type="ARBA" id="ARBA00022723"/>
    </source>
</evidence>
<feature type="binding site" evidence="13">
    <location>
        <position position="241"/>
    </location>
    <ligand>
        <name>Ca(2+)</name>
        <dbReference type="ChEBI" id="CHEBI:29108"/>
        <label>3</label>
    </ligand>
</feature>
<dbReference type="InterPro" id="IPR021190">
    <property type="entry name" value="Pept_M10A"/>
</dbReference>
<protein>
    <recommendedName>
        <fullName evidence="15">Peptidase metallopeptidase domain-containing protein</fullName>
    </recommendedName>
</protein>
<accession>A0A059CK71</accession>
<feature type="signal peptide" evidence="14">
    <location>
        <begin position="1"/>
        <end position="29"/>
    </location>
</feature>
<dbReference type="GO" id="GO:0005886">
    <property type="term" value="C:plasma membrane"/>
    <property type="evidence" value="ECO:0007669"/>
    <property type="project" value="UniProtKB-SubCell"/>
</dbReference>
<dbReference type="PRINTS" id="PR00138">
    <property type="entry name" value="MATRIXIN"/>
</dbReference>
<keyword evidence="3" id="KW-0449">Lipoprotein</keyword>
<sequence>MLMLMTFNSHSSLLFLISLSLCISITTLSFTPDTPWLNSVDRNDDNFKGLAIERAVDGDSNTGGVAKIKRYLHYFGYLPLQNLSFDDQFNSEFELAIARYQSKLGLSITGKLDINTMKQILEPRCGVSDFAHGKHVTRRYVHFPGKPRWNRHKPIVLTYAFSPDHFINYLTSNDVRRVFKRAFARWAAVIPVSFREANDYGFADIKIGFYSGDHGDGQPFDGVLGILAHSFSPESGKLHLDAAERWAVDFSTEESKVAVDLESVAVHEIGHVLGLAHSPVKDAVMYPSLKPRQKRADLNIDDIEGVQALYGSNHKLRFGALLRSETSVSSGVTLLRQSWIGFSASIASYYSSCDCDAFLVFIASLILV</sequence>
<feature type="binding site" evidence="13">
    <location>
        <position position="221"/>
    </location>
    <ligand>
        <name>Ca(2+)</name>
        <dbReference type="ChEBI" id="CHEBI:29108"/>
        <label>3</label>
    </ligand>
</feature>
<dbReference type="InterPro" id="IPR036365">
    <property type="entry name" value="PGBD-like_sf"/>
</dbReference>
<feature type="binding site" evidence="13">
    <location>
        <position position="239"/>
    </location>
    <ligand>
        <name>Zn(2+)</name>
        <dbReference type="ChEBI" id="CHEBI:29105"/>
        <label>1</label>
    </ligand>
</feature>
<evidence type="ECO:0000259" key="15">
    <source>
        <dbReference type="SMART" id="SM00235"/>
    </source>
</evidence>
<feature type="active site" evidence="12">
    <location>
        <position position="268"/>
    </location>
</feature>
<feature type="binding site" evidence="13">
    <location>
        <position position="216"/>
    </location>
    <ligand>
        <name>Zn(2+)</name>
        <dbReference type="ChEBI" id="CHEBI:29105"/>
        <label>1</label>
    </ligand>
</feature>
<dbReference type="eggNOG" id="KOG1565">
    <property type="taxonomic scope" value="Eukaryota"/>
</dbReference>
<evidence type="ECO:0000256" key="1">
    <source>
        <dbReference type="ARBA" id="ARBA00004471"/>
    </source>
</evidence>
<feature type="binding site" evidence="13">
    <location>
        <position position="277"/>
    </location>
    <ligand>
        <name>Zn(2+)</name>
        <dbReference type="ChEBI" id="CHEBI:29105"/>
        <label>2</label>
        <note>catalytic</note>
    </ligand>
</feature>
<feature type="binding site" description="in inhibited form" evidence="13">
    <location>
        <position position="125"/>
    </location>
    <ligand>
        <name>Zn(2+)</name>
        <dbReference type="ChEBI" id="CHEBI:29105"/>
        <label>2</label>
        <note>catalytic</note>
    </ligand>
</feature>
<evidence type="ECO:0000256" key="3">
    <source>
        <dbReference type="ARBA" id="ARBA00022622"/>
    </source>
</evidence>
<evidence type="ECO:0000256" key="14">
    <source>
        <dbReference type="SAM" id="SignalP"/>
    </source>
</evidence>
<keyword evidence="5 13" id="KW-0479">Metal-binding</keyword>
<dbReference type="InterPro" id="IPR001818">
    <property type="entry name" value="Pept_M10_metallopeptidase"/>
</dbReference>
<keyword evidence="3" id="KW-0336">GPI-anchor</keyword>
<dbReference type="InterPro" id="IPR006026">
    <property type="entry name" value="Peptidase_Metallo"/>
</dbReference>
<dbReference type="Gene3D" id="3.40.390.10">
    <property type="entry name" value="Collagenase (Catalytic Domain)"/>
    <property type="match status" value="1"/>
</dbReference>
<dbReference type="OrthoDB" id="406838at2759"/>
<dbReference type="GO" id="GO:0031012">
    <property type="term" value="C:extracellular matrix"/>
    <property type="evidence" value="ECO:0007669"/>
    <property type="project" value="InterPro"/>
</dbReference>
<dbReference type="OMA" id="KRYFHHF"/>
<evidence type="ECO:0000313" key="16">
    <source>
        <dbReference type="EMBL" id="KCW78330.1"/>
    </source>
</evidence>
<feature type="chain" id="PRO_5001569883" description="Peptidase metallopeptidase domain-containing protein" evidence="14">
    <location>
        <begin position="30"/>
        <end position="368"/>
    </location>
</feature>
<dbReference type="InterPro" id="IPR033739">
    <property type="entry name" value="M10A_MMP"/>
</dbReference>
<feature type="binding site" evidence="13">
    <location>
        <position position="222"/>
    </location>
    <ligand>
        <name>Ca(2+)</name>
        <dbReference type="ChEBI" id="CHEBI:29108"/>
        <label>3</label>
    </ligand>
</feature>